<evidence type="ECO:0000256" key="4">
    <source>
        <dbReference type="ARBA" id="ARBA00023163"/>
    </source>
</evidence>
<keyword evidence="5" id="KW-0539">Nucleus</keyword>
<keyword evidence="8" id="KW-1185">Reference proteome</keyword>
<comment type="caution">
    <text evidence="7">The sequence shown here is derived from an EMBL/GenBank/DDBJ whole genome shotgun (WGS) entry which is preliminary data.</text>
</comment>
<dbReference type="InterPro" id="IPR016177">
    <property type="entry name" value="DNA-bd_dom_sf"/>
</dbReference>
<name>A0AAV3RM55_LITER</name>
<evidence type="ECO:0000313" key="7">
    <source>
        <dbReference type="EMBL" id="GAA0181690.1"/>
    </source>
</evidence>
<keyword evidence="4" id="KW-0804">Transcription</keyword>
<dbReference type="GO" id="GO:0003677">
    <property type="term" value="F:DNA binding"/>
    <property type="evidence" value="ECO:0007669"/>
    <property type="project" value="UniProtKB-KW"/>
</dbReference>
<keyword evidence="2" id="KW-0805">Transcription regulation</keyword>
<dbReference type="Gene3D" id="3.30.730.10">
    <property type="entry name" value="AP2/ERF domain"/>
    <property type="match status" value="1"/>
</dbReference>
<evidence type="ECO:0000256" key="3">
    <source>
        <dbReference type="ARBA" id="ARBA00023125"/>
    </source>
</evidence>
<dbReference type="PANTHER" id="PTHR31194">
    <property type="entry name" value="SHN SHINE , DNA BINDING / TRANSCRIPTION FACTOR"/>
    <property type="match status" value="1"/>
</dbReference>
<evidence type="ECO:0000313" key="8">
    <source>
        <dbReference type="Proteomes" id="UP001454036"/>
    </source>
</evidence>
<dbReference type="PANTHER" id="PTHR31194:SF62">
    <property type="entry name" value="ETHYLENE-RESPONSIVE TRANSCRIPTION FACTOR ERF118"/>
    <property type="match status" value="1"/>
</dbReference>
<evidence type="ECO:0000256" key="2">
    <source>
        <dbReference type="ARBA" id="ARBA00023015"/>
    </source>
</evidence>
<dbReference type="Proteomes" id="UP001454036">
    <property type="component" value="Unassembled WGS sequence"/>
</dbReference>
<dbReference type="GO" id="GO:0005634">
    <property type="term" value="C:nucleus"/>
    <property type="evidence" value="ECO:0007669"/>
    <property type="project" value="UniProtKB-SubCell"/>
</dbReference>
<dbReference type="InterPro" id="IPR001471">
    <property type="entry name" value="AP2/ERF_dom"/>
</dbReference>
<keyword evidence="3" id="KW-0238">DNA-binding</keyword>
<comment type="subcellular location">
    <subcellularLocation>
        <location evidence="1">Nucleus</location>
    </subcellularLocation>
</comment>
<protein>
    <recommendedName>
        <fullName evidence="6">AP2/ERF domain-containing protein</fullName>
    </recommendedName>
</protein>
<reference evidence="7 8" key="1">
    <citation type="submission" date="2024-01" db="EMBL/GenBank/DDBJ databases">
        <title>The complete chloroplast genome sequence of Lithospermum erythrorhizon: insights into the phylogenetic relationship among Boraginaceae species and the maternal lineages of purple gromwells.</title>
        <authorList>
            <person name="Okada T."/>
            <person name="Watanabe K."/>
        </authorList>
    </citation>
    <scope>NUCLEOTIDE SEQUENCE [LARGE SCALE GENOMIC DNA]</scope>
</reference>
<evidence type="ECO:0000259" key="6">
    <source>
        <dbReference type="PROSITE" id="PS51032"/>
    </source>
</evidence>
<dbReference type="PROSITE" id="PS51032">
    <property type="entry name" value="AP2_ERF"/>
    <property type="match status" value="1"/>
</dbReference>
<evidence type="ECO:0000256" key="1">
    <source>
        <dbReference type="ARBA" id="ARBA00004123"/>
    </source>
</evidence>
<dbReference type="InterPro" id="IPR050913">
    <property type="entry name" value="AP2/ERF_ERF"/>
</dbReference>
<dbReference type="CDD" id="cd00018">
    <property type="entry name" value="AP2"/>
    <property type="match status" value="1"/>
</dbReference>
<evidence type="ECO:0000256" key="5">
    <source>
        <dbReference type="ARBA" id="ARBA00023242"/>
    </source>
</evidence>
<accession>A0AAV3RM55</accession>
<dbReference type="InterPro" id="IPR036955">
    <property type="entry name" value="AP2/ERF_dom_sf"/>
</dbReference>
<sequence length="459" mass="51799">MRLRNNKTTFRDVQETMQYKVHGSLHKHKTIPCPNVCDGRVTKWIINSGYGARIWNPLSRKYQRLGIFKSAEEASMAYLAKKAEFQKLVMVKGKKGTKGVVCDAQTSSKKFVGVSKQTINSGYGARIWNPLSRKCQRLGIFKSAEEASMAYMAKKAEFQKLVKGKKGTQGVVCDEKIKKVIDEREQCLENQDSGLQVDSRKGWISKGKKKCDMLEKNMAGVSKRKNGKYCARMTHPISKKRIWLGTFSSAEEAAMVYLEKKTEWEKETRINEEAIGFVVCKDDGIKKSSDQLGSILQENNHDPCLDYQNSSMEIEPNDSFNGENASGIENLPIQKLEKELQDTEGMEWTVSKDNEIRKNTDQFGEVLDQNINEPCSDNQDSSMLNDSFDGESASRMENIIQIQKNEGPAGYEFSTDSSVRPESGAEILLRTESGIPIMDSHGFLLGEWSWIDDLSLPIM</sequence>
<proteinExistence type="predicted"/>
<dbReference type="GO" id="GO:0003700">
    <property type="term" value="F:DNA-binding transcription factor activity"/>
    <property type="evidence" value="ECO:0007669"/>
    <property type="project" value="InterPro"/>
</dbReference>
<dbReference type="AlphaFoldDB" id="A0AAV3RM55"/>
<organism evidence="7 8">
    <name type="scientific">Lithospermum erythrorhizon</name>
    <name type="common">Purple gromwell</name>
    <name type="synonym">Lithospermum officinale var. erythrorhizon</name>
    <dbReference type="NCBI Taxonomy" id="34254"/>
    <lineage>
        <taxon>Eukaryota</taxon>
        <taxon>Viridiplantae</taxon>
        <taxon>Streptophyta</taxon>
        <taxon>Embryophyta</taxon>
        <taxon>Tracheophyta</taxon>
        <taxon>Spermatophyta</taxon>
        <taxon>Magnoliopsida</taxon>
        <taxon>eudicotyledons</taxon>
        <taxon>Gunneridae</taxon>
        <taxon>Pentapetalae</taxon>
        <taxon>asterids</taxon>
        <taxon>lamiids</taxon>
        <taxon>Boraginales</taxon>
        <taxon>Boraginaceae</taxon>
        <taxon>Boraginoideae</taxon>
        <taxon>Lithospermeae</taxon>
        <taxon>Lithospermum</taxon>
    </lineage>
</organism>
<gene>
    <name evidence="7" type="ORF">LIER_30270</name>
</gene>
<dbReference type="SUPFAM" id="SSF54171">
    <property type="entry name" value="DNA-binding domain"/>
    <property type="match status" value="3"/>
</dbReference>
<feature type="domain" description="AP2/ERF" evidence="6">
    <location>
        <begin position="217"/>
        <end position="278"/>
    </location>
</feature>
<dbReference type="EMBL" id="BAABME010010757">
    <property type="protein sequence ID" value="GAA0181690.1"/>
    <property type="molecule type" value="Genomic_DNA"/>
</dbReference>
<dbReference type="SMART" id="SM00380">
    <property type="entry name" value="AP2"/>
    <property type="match status" value="1"/>
</dbReference>